<dbReference type="PATRIC" id="fig|157838.3.peg.1488"/>
<protein>
    <submittedName>
        <fullName evidence="1">Uncharacterized protein</fullName>
    </submittedName>
</protein>
<name>A0A0Q3WWP9_9BACI</name>
<dbReference type="AlphaFoldDB" id="A0A0Q3WWP9"/>
<evidence type="ECO:0000313" key="1">
    <source>
        <dbReference type="EMBL" id="KQL53218.1"/>
    </source>
</evidence>
<dbReference type="EMBL" id="LJJC01000004">
    <property type="protein sequence ID" value="KQL53218.1"/>
    <property type="molecule type" value="Genomic_DNA"/>
</dbReference>
<keyword evidence="2" id="KW-1185">Reference proteome</keyword>
<organism evidence="1 2">
    <name type="scientific">Heyndrickxia shackletonii</name>
    <dbReference type="NCBI Taxonomy" id="157838"/>
    <lineage>
        <taxon>Bacteria</taxon>
        <taxon>Bacillati</taxon>
        <taxon>Bacillota</taxon>
        <taxon>Bacilli</taxon>
        <taxon>Bacillales</taxon>
        <taxon>Bacillaceae</taxon>
        <taxon>Heyndrickxia</taxon>
    </lineage>
</organism>
<comment type="caution">
    <text evidence="1">The sequence shown here is derived from an EMBL/GenBank/DDBJ whole genome shotgun (WGS) entry which is preliminary data.</text>
</comment>
<reference evidence="1 2" key="1">
    <citation type="submission" date="2015-09" db="EMBL/GenBank/DDBJ databases">
        <title>Genome sequencing project for genomic taxonomy and phylogenomics of Bacillus-like bacteria.</title>
        <authorList>
            <person name="Liu B."/>
            <person name="Wang J."/>
            <person name="Zhu Y."/>
            <person name="Liu G."/>
            <person name="Chen Q."/>
            <person name="Chen Z."/>
            <person name="Lan J."/>
            <person name="Che J."/>
            <person name="Ge C."/>
            <person name="Shi H."/>
            <person name="Pan Z."/>
            <person name="Liu X."/>
        </authorList>
    </citation>
    <scope>NUCLEOTIDE SEQUENCE [LARGE SCALE GENOMIC DNA]</scope>
    <source>
        <strain evidence="1 2">LMG 18435</strain>
    </source>
</reference>
<evidence type="ECO:0000313" key="2">
    <source>
        <dbReference type="Proteomes" id="UP000051888"/>
    </source>
</evidence>
<dbReference type="RefSeq" id="WP_055738948.1">
    <property type="nucleotide sequence ID" value="NZ_JAAIWL010000021.1"/>
</dbReference>
<sequence>MSKQFDQLITEEMVTQYFEWSQQKKEIESKMEEYKKAFHLYFDQNIGLHSKGQIKIGNYKLQRLIRKTEKYDEIETVQRLEELNFNDLIQIVKRPDEEKIKSAIHLGLLKEKDLEGCLKVYSSPAISVKLDK</sequence>
<dbReference type="OrthoDB" id="2704409at2"/>
<accession>A0A0Q3WWP9</accession>
<dbReference type="STRING" id="157838.AN964_06655"/>
<dbReference type="Proteomes" id="UP000051888">
    <property type="component" value="Unassembled WGS sequence"/>
</dbReference>
<gene>
    <name evidence="1" type="ORF">AN964_06655</name>
</gene>
<proteinExistence type="predicted"/>